<dbReference type="AlphaFoldDB" id="U2QS02"/>
<dbReference type="Proteomes" id="UP000016608">
    <property type="component" value="Unassembled WGS sequence"/>
</dbReference>
<sequence length="707" mass="82705">MVTIRYRRVQETFVMHKKGDVIIMRAEQNFKWEKLSLGTCYYPEHWDKSLWRDDLRRMKENGIFTVRIAEFAWNKIEPAEGEFTYEFFDEFLDVAEEEQMKVIFGTPTATPPVWLTEKYPEVLNCRLDGTPFYHGMRRHYNYNSPIYQELSARIVKKVAKHYGKRPCIVGWQIDNELNCEVDEFYSVSDTLAFREFLKKKYKTLDALNEAWGTIVWNQTYTNWKEIYVPRTTVHDSTNPHQVLDYYRFISDSTLRFCKMQSDIIRKYKKPEDFITTNGIFGNVDNHKMEDECLDVLTYDSYPNFAYCLIEDPKHSDDLNDRKWSKNLTEVRSICPHFGIMEQQSGANGWNTRMEAPAPKPGQMTLWTMQSIAHGADYVSFFRWRTATVGTEIYWHGILDYDNRYNRKLAEVNRIWHRVEAIENVTGAEYKAAFALVKDYDNVWDAQLDVWHERLMKKSEKEIFVAAQLSHTPMDVFYLKDSTEVEELKKYPVLIYPHPLILTKKRAKVLNEYVKAGGKLIIGARTGQKDKHGHCVMEPMPGLLTNVSHTDVKEFTFVGPADDPVSMDWNGKEIETGIFNDILAAAGENVEVLAKYTSNYYAGRPALIRTNTHQGYTLHFGGTFTRQNVTEFLTYTGIIDPWKELIELPADCEIAVREKNDAKYIFVLNYSSEKQDITLKTRMIDLYTTSYSEGMITLEPYETKVYQM</sequence>
<dbReference type="InterPro" id="IPR003476">
    <property type="entry name" value="Glyco_hydro_42"/>
</dbReference>
<dbReference type="eggNOG" id="COG1874">
    <property type="taxonomic scope" value="Bacteria"/>
</dbReference>
<dbReference type="Pfam" id="PF02449">
    <property type="entry name" value="Glyco_hydro_42"/>
    <property type="match status" value="1"/>
</dbReference>
<dbReference type="InterPro" id="IPR013738">
    <property type="entry name" value="Beta_galactosidase_Trimer"/>
</dbReference>
<evidence type="ECO:0000256" key="8">
    <source>
        <dbReference type="PIRNR" id="PIRNR001084"/>
    </source>
</evidence>
<feature type="domain" description="Beta-galactosidase trimerisation" evidence="12">
    <location>
        <begin position="484"/>
        <end position="633"/>
    </location>
</feature>
<dbReference type="EMBL" id="AWVJ01000192">
    <property type="protein sequence ID" value="ERK41502.1"/>
    <property type="molecule type" value="Genomic_DNA"/>
</dbReference>
<dbReference type="SUPFAM" id="SSF52317">
    <property type="entry name" value="Class I glutamine amidotransferase-like"/>
    <property type="match status" value="1"/>
</dbReference>
<dbReference type="Gene3D" id="3.40.50.880">
    <property type="match status" value="1"/>
</dbReference>
<evidence type="ECO:0000256" key="10">
    <source>
        <dbReference type="PIRSR" id="PIRSR001084-2"/>
    </source>
</evidence>
<dbReference type="CDD" id="cd03143">
    <property type="entry name" value="A4_beta-galactosidase_middle_domain"/>
    <property type="match status" value="1"/>
</dbReference>
<feature type="domain" description="Glycoside hydrolase family 42 N-terminal" evidence="11">
    <location>
        <begin position="40"/>
        <end position="419"/>
    </location>
</feature>
<feature type="domain" description="Beta-galactosidase C-terminal" evidence="13">
    <location>
        <begin position="652"/>
        <end position="707"/>
    </location>
</feature>
<dbReference type="InterPro" id="IPR013780">
    <property type="entry name" value="Glyco_hydro_b"/>
</dbReference>
<name>U2QS02_EUBRA</name>
<dbReference type="GO" id="GO:0006012">
    <property type="term" value="P:galactose metabolic process"/>
    <property type="evidence" value="ECO:0007669"/>
    <property type="project" value="InterPro"/>
</dbReference>
<feature type="binding site" evidence="10">
    <location>
        <position position="137"/>
    </location>
    <ligand>
        <name>substrate</name>
    </ligand>
</feature>
<comment type="catalytic activity">
    <reaction evidence="1 8">
        <text>Hydrolysis of terminal non-reducing beta-D-galactose residues in beta-D-galactosides.</text>
        <dbReference type="EC" id="3.2.1.23"/>
    </reaction>
</comment>
<dbReference type="Gene3D" id="2.60.40.1180">
    <property type="entry name" value="Golgi alpha-mannosidase II"/>
    <property type="match status" value="1"/>
</dbReference>
<evidence type="ECO:0000256" key="7">
    <source>
        <dbReference type="ARBA" id="ARBA00023295"/>
    </source>
</evidence>
<evidence type="ECO:0000313" key="14">
    <source>
        <dbReference type="EMBL" id="ERK41502.1"/>
    </source>
</evidence>
<keyword evidence="6" id="KW-0862">Zinc</keyword>
<dbReference type="InterPro" id="IPR013529">
    <property type="entry name" value="Glyco_hydro_42_N"/>
</dbReference>
<gene>
    <name evidence="14" type="ORF">HMPREF0373_03248</name>
</gene>
<evidence type="ECO:0000256" key="1">
    <source>
        <dbReference type="ARBA" id="ARBA00001412"/>
    </source>
</evidence>
<dbReference type="GO" id="GO:0004565">
    <property type="term" value="F:beta-galactosidase activity"/>
    <property type="evidence" value="ECO:0007669"/>
    <property type="project" value="UniProtKB-EC"/>
</dbReference>
<organism evidence="14 15">
    <name type="scientific">Eubacterium ramulus ATCC 29099</name>
    <dbReference type="NCBI Taxonomy" id="1256908"/>
    <lineage>
        <taxon>Bacteria</taxon>
        <taxon>Bacillati</taxon>
        <taxon>Bacillota</taxon>
        <taxon>Clostridia</taxon>
        <taxon>Eubacteriales</taxon>
        <taxon>Eubacteriaceae</taxon>
        <taxon>Eubacterium</taxon>
    </lineage>
</organism>
<dbReference type="InterPro" id="IPR029062">
    <property type="entry name" value="Class_I_gatase-like"/>
</dbReference>
<keyword evidence="4" id="KW-0479">Metal-binding</keyword>
<dbReference type="EC" id="3.2.1.23" evidence="3 8"/>
<dbReference type="GO" id="GO:0046872">
    <property type="term" value="F:metal ion binding"/>
    <property type="evidence" value="ECO:0007669"/>
    <property type="project" value="UniProtKB-KW"/>
</dbReference>
<accession>U2QS02</accession>
<evidence type="ECO:0000259" key="13">
    <source>
        <dbReference type="Pfam" id="PF08533"/>
    </source>
</evidence>
<keyword evidence="7 8" id="KW-0326">Glycosidase</keyword>
<feature type="binding site" evidence="10">
    <location>
        <position position="175"/>
    </location>
    <ligand>
        <name>substrate</name>
    </ligand>
</feature>
<evidence type="ECO:0000259" key="11">
    <source>
        <dbReference type="Pfam" id="PF02449"/>
    </source>
</evidence>
<evidence type="ECO:0000256" key="5">
    <source>
        <dbReference type="ARBA" id="ARBA00022801"/>
    </source>
</evidence>
<dbReference type="InterPro" id="IPR013739">
    <property type="entry name" value="Beta_galactosidase_C"/>
</dbReference>
<dbReference type="PANTHER" id="PTHR36447">
    <property type="entry name" value="BETA-GALACTOSIDASE GANA"/>
    <property type="match status" value="1"/>
</dbReference>
<dbReference type="SUPFAM" id="SSF51445">
    <property type="entry name" value="(Trans)glycosidases"/>
    <property type="match status" value="1"/>
</dbReference>
<dbReference type="Pfam" id="PF08532">
    <property type="entry name" value="Glyco_hydro_42M"/>
    <property type="match status" value="1"/>
</dbReference>
<evidence type="ECO:0000259" key="12">
    <source>
        <dbReference type="Pfam" id="PF08532"/>
    </source>
</evidence>
<dbReference type="Pfam" id="PF08533">
    <property type="entry name" value="Glyco_hydro_42C"/>
    <property type="match status" value="1"/>
</dbReference>
<protein>
    <recommendedName>
        <fullName evidence="3 8">Beta-galactosidase</fullName>
        <shortName evidence="8">Beta-gal</shortName>
        <ecNumber evidence="3 8">3.2.1.23</ecNumber>
    </recommendedName>
</protein>
<dbReference type="InterPro" id="IPR017853">
    <property type="entry name" value="GH"/>
</dbReference>
<proteinExistence type="inferred from homology"/>
<dbReference type="PATRIC" id="fig|1256908.3.peg.2976"/>
<evidence type="ECO:0000256" key="3">
    <source>
        <dbReference type="ARBA" id="ARBA00012756"/>
    </source>
</evidence>
<dbReference type="PANTHER" id="PTHR36447:SF2">
    <property type="entry name" value="BETA-GALACTOSIDASE YESZ"/>
    <property type="match status" value="1"/>
</dbReference>
<feature type="active site" description="Proton donor" evidence="9">
    <location>
        <position position="176"/>
    </location>
</feature>
<evidence type="ECO:0000256" key="2">
    <source>
        <dbReference type="ARBA" id="ARBA00005940"/>
    </source>
</evidence>
<evidence type="ECO:0000256" key="4">
    <source>
        <dbReference type="ARBA" id="ARBA00022723"/>
    </source>
</evidence>
<dbReference type="GO" id="GO:0009341">
    <property type="term" value="C:beta-galactosidase complex"/>
    <property type="evidence" value="ECO:0007669"/>
    <property type="project" value="InterPro"/>
</dbReference>
<dbReference type="PIRSF" id="PIRSF001084">
    <property type="entry name" value="B-galactosidase"/>
    <property type="match status" value="1"/>
</dbReference>
<keyword evidence="5 8" id="KW-0378">Hydrolase</keyword>
<keyword evidence="15" id="KW-1185">Reference proteome</keyword>
<evidence type="ECO:0000313" key="15">
    <source>
        <dbReference type="Proteomes" id="UP000016608"/>
    </source>
</evidence>
<comment type="caution">
    <text evidence="14">The sequence shown here is derived from an EMBL/GenBank/DDBJ whole genome shotgun (WGS) entry which is preliminary data.</text>
</comment>
<feature type="active site" description="Nucleophile" evidence="9">
    <location>
        <position position="341"/>
    </location>
</feature>
<comment type="similarity">
    <text evidence="2 8">Belongs to the glycosyl hydrolase 42 family.</text>
</comment>
<reference evidence="14 15" key="1">
    <citation type="submission" date="2013-06" db="EMBL/GenBank/DDBJ databases">
        <authorList>
            <person name="Weinstock G."/>
            <person name="Sodergren E."/>
            <person name="Lobos E.A."/>
            <person name="Fulton L."/>
            <person name="Fulton R."/>
            <person name="Courtney L."/>
            <person name="Fronick C."/>
            <person name="O'Laughlin M."/>
            <person name="Godfrey J."/>
            <person name="Wilson R.M."/>
            <person name="Miner T."/>
            <person name="Farmer C."/>
            <person name="Delehaunty K."/>
            <person name="Cordes M."/>
            <person name="Minx P."/>
            <person name="Tomlinson C."/>
            <person name="Chen J."/>
            <person name="Wollam A."/>
            <person name="Pepin K.H."/>
            <person name="Bhonagiri V."/>
            <person name="Zhang X."/>
            <person name="Warren W."/>
            <person name="Mitreva M."/>
            <person name="Mardis E.R."/>
            <person name="Wilson R.K."/>
        </authorList>
    </citation>
    <scope>NUCLEOTIDE SEQUENCE [LARGE SCALE GENOMIC DNA]</scope>
    <source>
        <strain evidence="14 15">ATCC 29099</strain>
    </source>
</reference>
<dbReference type="HOGENOM" id="CLU_012430_1_0_9"/>
<evidence type="ECO:0000256" key="9">
    <source>
        <dbReference type="PIRSR" id="PIRSR001084-1"/>
    </source>
</evidence>
<dbReference type="Gene3D" id="3.20.20.80">
    <property type="entry name" value="Glycosidases"/>
    <property type="match status" value="1"/>
</dbReference>
<evidence type="ECO:0000256" key="6">
    <source>
        <dbReference type="ARBA" id="ARBA00022833"/>
    </source>
</evidence>
<feature type="binding site" evidence="10">
    <location>
        <position position="349"/>
    </location>
    <ligand>
        <name>substrate</name>
    </ligand>
</feature>